<dbReference type="SMART" id="SM00448">
    <property type="entry name" value="REC"/>
    <property type="match status" value="1"/>
</dbReference>
<gene>
    <name evidence="10" type="ORF">J2W69_003671</name>
</gene>
<dbReference type="InterPro" id="IPR000673">
    <property type="entry name" value="Sig_transdc_resp-reg_Me-estase"/>
</dbReference>
<proteinExistence type="predicted"/>
<accession>A0ABU1W436</accession>
<keyword evidence="7" id="KW-0597">Phosphoprotein</keyword>
<dbReference type="GO" id="GO:0008984">
    <property type="term" value="F:protein-glutamate methylesterase activity"/>
    <property type="evidence" value="ECO:0007669"/>
    <property type="project" value="UniProtKB-EC"/>
</dbReference>
<organism evidence="10 11">
    <name type="scientific">Rheinheimera soli</name>
    <dbReference type="NCBI Taxonomy" id="443616"/>
    <lineage>
        <taxon>Bacteria</taxon>
        <taxon>Pseudomonadati</taxon>
        <taxon>Pseudomonadota</taxon>
        <taxon>Gammaproteobacteria</taxon>
        <taxon>Chromatiales</taxon>
        <taxon>Chromatiaceae</taxon>
        <taxon>Rheinheimera</taxon>
    </lineage>
</organism>
<dbReference type="PIRSF" id="PIRSF000876">
    <property type="entry name" value="RR_chemtxs_CheB"/>
    <property type="match status" value="1"/>
</dbReference>
<dbReference type="RefSeq" id="WP_310281123.1">
    <property type="nucleotide sequence ID" value="NZ_JAVDWR010000020.1"/>
</dbReference>
<feature type="active site" evidence="6">
    <location>
        <position position="163"/>
    </location>
</feature>
<evidence type="ECO:0000259" key="8">
    <source>
        <dbReference type="PROSITE" id="PS50110"/>
    </source>
</evidence>
<dbReference type="SUPFAM" id="SSF52172">
    <property type="entry name" value="CheY-like"/>
    <property type="match status" value="1"/>
</dbReference>
<protein>
    <recommendedName>
        <fullName evidence="4">protein-glutamate methylesterase</fullName>
        <ecNumber evidence="4">3.1.1.61</ecNumber>
    </recommendedName>
</protein>
<dbReference type="PROSITE" id="PS50110">
    <property type="entry name" value="RESPONSE_REGULATORY"/>
    <property type="match status" value="1"/>
</dbReference>
<dbReference type="PROSITE" id="PS50122">
    <property type="entry name" value="CHEB"/>
    <property type="match status" value="1"/>
</dbReference>
<evidence type="ECO:0000256" key="3">
    <source>
        <dbReference type="ARBA" id="ARBA00022801"/>
    </source>
</evidence>
<evidence type="ECO:0000256" key="5">
    <source>
        <dbReference type="ARBA" id="ARBA00048267"/>
    </source>
</evidence>
<evidence type="ECO:0000313" key="11">
    <source>
        <dbReference type="Proteomes" id="UP001257909"/>
    </source>
</evidence>
<dbReference type="CDD" id="cd16432">
    <property type="entry name" value="CheB_Rec"/>
    <property type="match status" value="1"/>
</dbReference>
<dbReference type="PANTHER" id="PTHR42872">
    <property type="entry name" value="PROTEIN-GLUTAMATE METHYLESTERASE/PROTEIN-GLUTAMINE GLUTAMINASE"/>
    <property type="match status" value="1"/>
</dbReference>
<dbReference type="Pfam" id="PF01339">
    <property type="entry name" value="CheB_methylest"/>
    <property type="match status" value="1"/>
</dbReference>
<dbReference type="Proteomes" id="UP001257909">
    <property type="component" value="Unassembled WGS sequence"/>
</dbReference>
<dbReference type="CDD" id="cd17541">
    <property type="entry name" value="REC_CheB-like"/>
    <property type="match status" value="1"/>
</dbReference>
<feature type="domain" description="CheB-type methylesterase" evidence="9">
    <location>
        <begin position="151"/>
        <end position="331"/>
    </location>
</feature>
<dbReference type="Gene3D" id="3.40.50.2300">
    <property type="match status" value="1"/>
</dbReference>
<feature type="domain" description="Response regulatory" evidence="8">
    <location>
        <begin position="2"/>
        <end position="118"/>
    </location>
</feature>
<keyword evidence="3 6" id="KW-0378">Hydrolase</keyword>
<keyword evidence="11" id="KW-1185">Reference proteome</keyword>
<evidence type="ECO:0000256" key="7">
    <source>
        <dbReference type="PROSITE-ProRule" id="PRU00169"/>
    </source>
</evidence>
<evidence type="ECO:0000256" key="4">
    <source>
        <dbReference type="ARBA" id="ARBA00039140"/>
    </source>
</evidence>
<dbReference type="PANTHER" id="PTHR42872:SF6">
    <property type="entry name" value="PROTEIN-GLUTAMATE METHYLESTERASE_PROTEIN-GLUTAMINE GLUTAMINASE"/>
    <property type="match status" value="1"/>
</dbReference>
<dbReference type="Gene3D" id="3.40.50.180">
    <property type="entry name" value="Methylesterase CheB, C-terminal domain"/>
    <property type="match status" value="1"/>
</dbReference>
<dbReference type="InterPro" id="IPR011006">
    <property type="entry name" value="CheY-like_superfamily"/>
</dbReference>
<evidence type="ECO:0000313" key="10">
    <source>
        <dbReference type="EMBL" id="MDR7122694.1"/>
    </source>
</evidence>
<dbReference type="SUPFAM" id="SSF52738">
    <property type="entry name" value="Methylesterase CheB, C-terminal domain"/>
    <property type="match status" value="1"/>
</dbReference>
<sequence length="351" mass="37660">MHILVVDDSAVARLLLSTIFIEAGHLVTQASSGYQALELLQQHSPDIVTMDVHMPGLNGYETIGRILELYNLPIIILTASANAKAATTAIQALAAGALAVLEKPVGPTVPGFERQINDLLRTLRLMSEIKVVRRTRSTATLTAPMVQPPSPVTSPAVIAIAASAGGPAALKLLLSELDPKIPWPVILIQHIAAGFLDSFIDWLQQLSKLKVGVACHGQELQAGHIYLSPEGFHLEYDARHRVKLSLASPSDLNIPSADRLFHSLAQHMARKVIAIQLSGMGQDGAEGIKAVSQSGGLCIIQDPETALIDSMPQAALRLAAPHCVLSPQKIAFFINDLQHSKRQSLSQKESE</sequence>
<feature type="modified residue" description="4-aspartylphosphate" evidence="7">
    <location>
        <position position="51"/>
    </location>
</feature>
<dbReference type="EC" id="3.1.1.61" evidence="4"/>
<name>A0ABU1W436_9GAMM</name>
<reference evidence="10 11" key="1">
    <citation type="submission" date="2023-07" db="EMBL/GenBank/DDBJ databases">
        <title>Sorghum-associated microbial communities from plants grown in Nebraska, USA.</title>
        <authorList>
            <person name="Schachtman D."/>
        </authorList>
    </citation>
    <scope>NUCLEOTIDE SEQUENCE [LARGE SCALE GENOMIC DNA]</scope>
    <source>
        <strain evidence="10 11">4138</strain>
    </source>
</reference>
<keyword evidence="2 6" id="KW-0145">Chemotaxis</keyword>
<dbReference type="InterPro" id="IPR008248">
    <property type="entry name" value="CheB-like"/>
</dbReference>
<evidence type="ECO:0000259" key="9">
    <source>
        <dbReference type="PROSITE" id="PS50122"/>
    </source>
</evidence>
<evidence type="ECO:0000256" key="2">
    <source>
        <dbReference type="ARBA" id="ARBA00022500"/>
    </source>
</evidence>
<feature type="active site" evidence="6">
    <location>
        <position position="190"/>
    </location>
</feature>
<feature type="active site" evidence="6">
    <location>
        <position position="283"/>
    </location>
</feature>
<dbReference type="InterPro" id="IPR035909">
    <property type="entry name" value="CheB_C"/>
</dbReference>
<dbReference type="InterPro" id="IPR001789">
    <property type="entry name" value="Sig_transdc_resp-reg_receiver"/>
</dbReference>
<comment type="caution">
    <text evidence="10">The sequence shown here is derived from an EMBL/GenBank/DDBJ whole genome shotgun (WGS) entry which is preliminary data.</text>
</comment>
<comment type="catalytic activity">
    <reaction evidence="5">
        <text>[protein]-L-glutamate 5-O-methyl ester + H2O = L-glutamyl-[protein] + methanol + H(+)</text>
        <dbReference type="Rhea" id="RHEA:23236"/>
        <dbReference type="Rhea" id="RHEA-COMP:10208"/>
        <dbReference type="Rhea" id="RHEA-COMP:10311"/>
        <dbReference type="ChEBI" id="CHEBI:15377"/>
        <dbReference type="ChEBI" id="CHEBI:15378"/>
        <dbReference type="ChEBI" id="CHEBI:17790"/>
        <dbReference type="ChEBI" id="CHEBI:29973"/>
        <dbReference type="ChEBI" id="CHEBI:82795"/>
        <dbReference type="EC" id="3.1.1.61"/>
    </reaction>
</comment>
<evidence type="ECO:0000256" key="6">
    <source>
        <dbReference type="PROSITE-ProRule" id="PRU00050"/>
    </source>
</evidence>
<dbReference type="Pfam" id="PF00072">
    <property type="entry name" value="Response_reg"/>
    <property type="match status" value="1"/>
</dbReference>
<keyword evidence="1" id="KW-0963">Cytoplasm</keyword>
<evidence type="ECO:0000256" key="1">
    <source>
        <dbReference type="ARBA" id="ARBA00022490"/>
    </source>
</evidence>
<dbReference type="EMBL" id="JAVDWR010000020">
    <property type="protein sequence ID" value="MDR7122694.1"/>
    <property type="molecule type" value="Genomic_DNA"/>
</dbReference>